<accession>A0A1V8SF89</accession>
<feature type="region of interest" description="Disordered" evidence="2">
    <location>
        <begin position="668"/>
        <end position="715"/>
    </location>
</feature>
<feature type="domain" description="CAP-Gly" evidence="4">
    <location>
        <begin position="78"/>
        <end position="124"/>
    </location>
</feature>
<protein>
    <recommendedName>
        <fullName evidence="7">CAP-Gly domain-containing protein</fullName>
    </recommendedName>
</protein>
<dbReference type="PROSITE" id="PS50158">
    <property type="entry name" value="ZF_CCHC"/>
    <property type="match status" value="1"/>
</dbReference>
<name>A0A1V8SF89_9PEZI</name>
<organism evidence="5 6">
    <name type="scientific">Cryoendolithus antarcticus</name>
    <dbReference type="NCBI Taxonomy" id="1507870"/>
    <lineage>
        <taxon>Eukaryota</taxon>
        <taxon>Fungi</taxon>
        <taxon>Dikarya</taxon>
        <taxon>Ascomycota</taxon>
        <taxon>Pezizomycotina</taxon>
        <taxon>Dothideomycetes</taxon>
        <taxon>Dothideomycetidae</taxon>
        <taxon>Cladosporiales</taxon>
        <taxon>Cladosporiaceae</taxon>
        <taxon>Cryoendolithus</taxon>
    </lineage>
</organism>
<dbReference type="PANTHER" id="PTHR18916:SF83">
    <property type="entry name" value="TIP ELONGATION PROTEIN 1"/>
    <property type="match status" value="1"/>
</dbReference>
<keyword evidence="1" id="KW-0862">Zinc</keyword>
<keyword evidence="1" id="KW-0479">Metal-binding</keyword>
<feature type="compositionally biased region" description="Polar residues" evidence="2">
    <location>
        <begin position="270"/>
        <end position="290"/>
    </location>
</feature>
<feature type="domain" description="CCHC-type" evidence="3">
    <location>
        <begin position="720"/>
        <end position="735"/>
    </location>
</feature>
<dbReference type="PANTHER" id="PTHR18916">
    <property type="entry name" value="DYNACTIN 1-RELATED MICROTUBULE-BINDING"/>
    <property type="match status" value="1"/>
</dbReference>
<feature type="compositionally biased region" description="Low complexity" evidence="2">
    <location>
        <begin position="697"/>
        <end position="708"/>
    </location>
</feature>
<dbReference type="Pfam" id="PF01302">
    <property type="entry name" value="CAP_GLY"/>
    <property type="match status" value="1"/>
</dbReference>
<dbReference type="GO" id="GO:0008270">
    <property type="term" value="F:zinc ion binding"/>
    <property type="evidence" value="ECO:0007669"/>
    <property type="project" value="UniProtKB-KW"/>
</dbReference>
<dbReference type="GO" id="GO:0003676">
    <property type="term" value="F:nucleic acid binding"/>
    <property type="evidence" value="ECO:0007669"/>
    <property type="project" value="InterPro"/>
</dbReference>
<feature type="compositionally biased region" description="Low complexity" evidence="2">
    <location>
        <begin position="228"/>
        <end position="238"/>
    </location>
</feature>
<feature type="compositionally biased region" description="Polar residues" evidence="2">
    <location>
        <begin position="577"/>
        <end position="596"/>
    </location>
</feature>
<dbReference type="SUPFAM" id="SSF74924">
    <property type="entry name" value="Cap-Gly domain"/>
    <property type="match status" value="1"/>
</dbReference>
<dbReference type="Gene3D" id="2.30.30.190">
    <property type="entry name" value="CAP Gly-rich-like domain"/>
    <property type="match status" value="1"/>
</dbReference>
<dbReference type="EMBL" id="NAJO01000051">
    <property type="protein sequence ID" value="OQN97687.1"/>
    <property type="molecule type" value="Genomic_DNA"/>
</dbReference>
<dbReference type="STRING" id="1507870.A0A1V8SF89"/>
<proteinExistence type="predicted"/>
<evidence type="ECO:0000313" key="5">
    <source>
        <dbReference type="EMBL" id="OQN97687.1"/>
    </source>
</evidence>
<dbReference type="PROSITE" id="PS50245">
    <property type="entry name" value="CAP_GLY_2"/>
    <property type="match status" value="1"/>
</dbReference>
<feature type="compositionally biased region" description="Basic and acidic residues" evidence="2">
    <location>
        <begin position="601"/>
        <end position="615"/>
    </location>
</feature>
<comment type="caution">
    <text evidence="5">The sequence shown here is derived from an EMBL/GenBank/DDBJ whole genome shotgun (WGS) entry which is preliminary data.</text>
</comment>
<dbReference type="InterPro" id="IPR001878">
    <property type="entry name" value="Znf_CCHC"/>
</dbReference>
<reference evidence="6" key="1">
    <citation type="submission" date="2017-03" db="EMBL/GenBank/DDBJ databases">
        <title>Genomes of endolithic fungi from Antarctica.</title>
        <authorList>
            <person name="Coleine C."/>
            <person name="Masonjones S."/>
            <person name="Stajich J.E."/>
        </authorList>
    </citation>
    <scope>NUCLEOTIDE SEQUENCE [LARGE SCALE GENOMIC DNA]</scope>
    <source>
        <strain evidence="6">CCFEE 5527</strain>
    </source>
</reference>
<feature type="compositionally biased region" description="Basic and acidic residues" evidence="2">
    <location>
        <begin position="555"/>
        <end position="572"/>
    </location>
</feature>
<gene>
    <name evidence="5" type="ORF">B0A48_16007</name>
</gene>
<evidence type="ECO:0000256" key="2">
    <source>
        <dbReference type="SAM" id="MobiDB-lite"/>
    </source>
</evidence>
<feature type="compositionally biased region" description="Polar residues" evidence="2">
    <location>
        <begin position="1"/>
        <end position="34"/>
    </location>
</feature>
<dbReference type="Proteomes" id="UP000192596">
    <property type="component" value="Unassembled WGS sequence"/>
</dbReference>
<dbReference type="InterPro" id="IPR036875">
    <property type="entry name" value="Znf_CCHC_sf"/>
</dbReference>
<dbReference type="InterPro" id="IPR000938">
    <property type="entry name" value="CAP-Gly_domain"/>
</dbReference>
<feature type="compositionally biased region" description="Basic and acidic residues" evidence="2">
    <location>
        <begin position="475"/>
        <end position="495"/>
    </location>
</feature>
<evidence type="ECO:0000256" key="1">
    <source>
        <dbReference type="PROSITE-ProRule" id="PRU00047"/>
    </source>
</evidence>
<feature type="compositionally biased region" description="Polar residues" evidence="2">
    <location>
        <begin position="42"/>
        <end position="52"/>
    </location>
</feature>
<feature type="compositionally biased region" description="Basic and acidic residues" evidence="2">
    <location>
        <begin position="525"/>
        <end position="546"/>
    </location>
</feature>
<dbReference type="InParanoid" id="A0A1V8SF89"/>
<dbReference type="SMART" id="SM01052">
    <property type="entry name" value="CAP_GLY"/>
    <property type="match status" value="1"/>
</dbReference>
<dbReference type="InterPro" id="IPR036859">
    <property type="entry name" value="CAP-Gly_dom_sf"/>
</dbReference>
<feature type="region of interest" description="Disordered" evidence="2">
    <location>
        <begin position="131"/>
        <end position="325"/>
    </location>
</feature>
<feature type="compositionally biased region" description="Polar residues" evidence="2">
    <location>
        <begin position="133"/>
        <end position="153"/>
    </location>
</feature>
<evidence type="ECO:0000259" key="4">
    <source>
        <dbReference type="PROSITE" id="PS50245"/>
    </source>
</evidence>
<dbReference type="SUPFAM" id="SSF57756">
    <property type="entry name" value="Retrovirus zinc finger-like domains"/>
    <property type="match status" value="1"/>
</dbReference>
<feature type="compositionally biased region" description="Basic and acidic residues" evidence="2">
    <location>
        <begin position="305"/>
        <end position="325"/>
    </location>
</feature>
<feature type="compositionally biased region" description="Basic and acidic residues" evidence="2">
    <location>
        <begin position="674"/>
        <end position="688"/>
    </location>
</feature>
<sequence>MALQTPRQRSALQRPSFGATTSGSSPSLRASTTDAARRPSARNITGQLTPASNGKMDLEVGDQVNVPGEMYGTVKFIGSVRGKNGMFVGVELDAEFAARGKNDGDVDGNFYFNTTIRGAGIFLPIGRAEKRVSSNGSYGDPSTPSYSTLNGARTTKETKTPPTPALTHKFSQTVGPGAQRPTSPLFKPKRPSLPRPESPLRRQPPTLAPTPARQFSQSVRGGRPPLGSTPSKSSFKSSVLGRAPAAPTPRPYSRTGSRMGNREDERPTNGYGQTVNGRTTSTSSVPSFSQPLRSPSRLGSGGGGHDVEIQRLKSQLAERDRRNEELQQELAAMDITVKEISALMPADGQQTPRGLDDDGRSGAQLRQALREKNEKISMLTAEFDAHRADFRSTLDSLEMASAETERVYEEQKRDLFAQLQDLQEVSQHREDIEGVANQLKQLEELVAELEEGLEESRRGEAEARGEVEFLRGEVERGRSELRRERGKAAAKEKRGSAGSGAEIEQKDDEIRGLKAIVNSLSNGHEPVREVNGHGAKDAELEEEAKRLQTALDTTTAEKEELEREVEQLRRDGAAASAPTTNGHSHQRNDSQMTQKVLPNRSRGDTVKATFADRARQAALDNLTRQDDTANLNHQDDEPRSDGEEDADGVFCELCKRNDHDTLDCTHLQTAAGGHDSHQDEREPEKEAAVKPLSPVNAKADAGAGAPGAEEVNGKEEDKWCALCEKDGHLAYDCPEEQY</sequence>
<evidence type="ECO:0000259" key="3">
    <source>
        <dbReference type="PROSITE" id="PS50158"/>
    </source>
</evidence>
<keyword evidence="6" id="KW-1185">Reference proteome</keyword>
<feature type="region of interest" description="Disordered" evidence="2">
    <location>
        <begin position="1"/>
        <end position="55"/>
    </location>
</feature>
<feature type="region of interest" description="Disordered" evidence="2">
    <location>
        <begin position="520"/>
        <end position="645"/>
    </location>
</feature>
<dbReference type="Gene3D" id="4.10.60.10">
    <property type="entry name" value="Zinc finger, CCHC-type"/>
    <property type="match status" value="1"/>
</dbReference>
<dbReference type="AlphaFoldDB" id="A0A1V8SF89"/>
<dbReference type="FunCoup" id="A0A1V8SF89">
    <property type="interactions" value="251"/>
</dbReference>
<feature type="compositionally biased region" description="Basic and acidic residues" evidence="2">
    <location>
        <begin position="623"/>
        <end position="641"/>
    </location>
</feature>
<keyword evidence="1" id="KW-0863">Zinc-finger</keyword>
<evidence type="ECO:0008006" key="7">
    <source>
        <dbReference type="Google" id="ProtNLM"/>
    </source>
</evidence>
<dbReference type="OrthoDB" id="2130750at2759"/>
<feature type="region of interest" description="Disordered" evidence="2">
    <location>
        <begin position="475"/>
        <end position="508"/>
    </location>
</feature>
<evidence type="ECO:0000313" key="6">
    <source>
        <dbReference type="Proteomes" id="UP000192596"/>
    </source>
</evidence>